<dbReference type="FunFam" id="3.40.50.1700:FF:000021">
    <property type="entry name" value="Probable beta-glucosidase D"/>
    <property type="match status" value="1"/>
</dbReference>
<name>A0A9W9W2S4_9EURO</name>
<dbReference type="FunFam" id="2.60.40.10:FF:000757">
    <property type="entry name" value="Beta-glucosidase G"/>
    <property type="match status" value="1"/>
</dbReference>
<keyword evidence="8" id="KW-0378">Hydrolase</keyword>
<sequence>MKLHSSALFAALLGSASALSSNANKGLLSNGEVTLSDEWQAAYEKAAKFVSKLNTTEKINLITGSSVNTTDGSQSFTALEFLDGSMGLQDYYYVSAFSQASALAMTWDKDAMYAQSKAIATEFYLKGIQVLDGPTSQPLGRTPWGGRLVETFGPDPYLNGIATGLGAKAYKDTGVIGGIKHFILNEQETNRTGSMGGGGGGGGGGAPPGMGSSSSSAAAQPSSSVGASSMGGMPSSSSSSSSSSSGAPYSSNVDSKTLHETYLWSFYDAVHSGAGGVMCAMTKVNNTLSCESSSLLMDLLKTELGFPGFVFPDTNGQQHALLSANNGLDYGSSSLWSTSTIEGYLKKHNMTEARLNDMAVRNLIGYYYVNLDNGTQPATAEEDAYVDVRGNHAKLIRSNGAKSLALLKNENNALPLKKPHTMAIFGSNARAVVAGPNQEFSVQGSGPTYDGHLATDSGSGQGSLPYLITPEIALTIKASQDGTILRWVANDTYSASSGSSLVVKGSDTTSVSPSISNYAENMDVCLVFINALAGEGADRTELYNDDQDALVNEVADNCANTVVVINTVGARLVDQWIEHDNVTALLYGSLLGQESGHSIIDVLYGDVNPSGRLIYTIAKNESDYNVGICETHNCNFAEGNFIDYRYFDAYNVTPRYEFGYGLSYTNFTYTDLKIDSPKSLQVSKYPTGKLSVGGYEDLWNVVSKISATVHNTGSVDGADVPQLYISYPKAAQQPLRQLRGFENVDIKFGQKADVEFELRRRDISYWDVKAQQWAVAPGTYKVYIGASSRDLKLHDTFSVQVKNDS</sequence>
<evidence type="ECO:0000256" key="5">
    <source>
        <dbReference type="ARBA" id="ARBA00012744"/>
    </source>
</evidence>
<dbReference type="Pfam" id="PF00933">
    <property type="entry name" value="Glyco_hydro_3"/>
    <property type="match status" value="1"/>
</dbReference>
<dbReference type="PANTHER" id="PTHR42715:SF14">
    <property type="entry name" value="BETA-GLUCOSIDASE D-RELATED"/>
    <property type="match status" value="1"/>
</dbReference>
<dbReference type="GO" id="GO:0008422">
    <property type="term" value="F:beta-glucosidase activity"/>
    <property type="evidence" value="ECO:0007669"/>
    <property type="project" value="UniProtKB-EC"/>
</dbReference>
<gene>
    <name evidence="18" type="ORF">N7509_005504</name>
</gene>
<feature type="region of interest" description="Disordered" evidence="15">
    <location>
        <begin position="187"/>
        <end position="251"/>
    </location>
</feature>
<keyword evidence="11" id="KW-0119">Carbohydrate metabolism</keyword>
<evidence type="ECO:0000256" key="8">
    <source>
        <dbReference type="ARBA" id="ARBA00022801"/>
    </source>
</evidence>
<dbReference type="Gene3D" id="2.60.40.10">
    <property type="entry name" value="Immunoglobulins"/>
    <property type="match status" value="1"/>
</dbReference>
<evidence type="ECO:0000256" key="14">
    <source>
        <dbReference type="ARBA" id="ARBA00024983"/>
    </source>
</evidence>
<comment type="subcellular location">
    <subcellularLocation>
        <location evidence="2">Secreted</location>
    </subcellularLocation>
</comment>
<dbReference type="Gene3D" id="3.40.50.1700">
    <property type="entry name" value="Glycoside hydrolase family 3 C-terminal domain"/>
    <property type="match status" value="1"/>
</dbReference>
<dbReference type="Pfam" id="PF14310">
    <property type="entry name" value="Fn3-like"/>
    <property type="match status" value="1"/>
</dbReference>
<evidence type="ECO:0000256" key="9">
    <source>
        <dbReference type="ARBA" id="ARBA00023001"/>
    </source>
</evidence>
<evidence type="ECO:0000256" key="11">
    <source>
        <dbReference type="ARBA" id="ARBA00023277"/>
    </source>
</evidence>
<comment type="caution">
    <text evidence="18">The sequence shown here is derived from an EMBL/GenBank/DDBJ whole genome shotgun (WGS) entry which is preliminary data.</text>
</comment>
<evidence type="ECO:0000256" key="10">
    <source>
        <dbReference type="ARBA" id="ARBA00023180"/>
    </source>
</evidence>
<dbReference type="SMART" id="SM01217">
    <property type="entry name" value="Fn3_like"/>
    <property type="match status" value="1"/>
</dbReference>
<evidence type="ECO:0000256" key="13">
    <source>
        <dbReference type="ARBA" id="ARBA00023326"/>
    </source>
</evidence>
<dbReference type="InterPro" id="IPR017853">
    <property type="entry name" value="GH"/>
</dbReference>
<dbReference type="InterPro" id="IPR002772">
    <property type="entry name" value="Glyco_hydro_3_C"/>
</dbReference>
<evidence type="ECO:0000256" key="6">
    <source>
        <dbReference type="ARBA" id="ARBA00022525"/>
    </source>
</evidence>
<evidence type="ECO:0000256" key="7">
    <source>
        <dbReference type="ARBA" id="ARBA00022729"/>
    </source>
</evidence>
<dbReference type="InterPro" id="IPR050288">
    <property type="entry name" value="Cellulose_deg_GH3"/>
</dbReference>
<comment type="function">
    <text evidence="14">Beta-glucosidases are one of a number of cellulolytic enzymes involved in the degradation of cellulosic biomass. Catalyzes the last step releasing glucose from the inhibitory cellobiose.</text>
</comment>
<dbReference type="PRINTS" id="PR00133">
    <property type="entry name" value="GLHYDRLASE3"/>
</dbReference>
<feature type="domain" description="Fibronectin type III-like" evidence="17">
    <location>
        <begin position="719"/>
        <end position="788"/>
    </location>
</feature>
<feature type="chain" id="PRO_5040942129" description="beta-glucosidase" evidence="16">
    <location>
        <begin position="19"/>
        <end position="805"/>
    </location>
</feature>
<feature type="compositionally biased region" description="Gly residues" evidence="15">
    <location>
        <begin position="194"/>
        <end position="208"/>
    </location>
</feature>
<evidence type="ECO:0000256" key="1">
    <source>
        <dbReference type="ARBA" id="ARBA00000448"/>
    </source>
</evidence>
<feature type="signal peptide" evidence="16">
    <location>
        <begin position="1"/>
        <end position="18"/>
    </location>
</feature>
<dbReference type="InterPro" id="IPR013783">
    <property type="entry name" value="Ig-like_fold"/>
</dbReference>
<evidence type="ECO:0000259" key="17">
    <source>
        <dbReference type="SMART" id="SM01217"/>
    </source>
</evidence>
<protein>
    <recommendedName>
        <fullName evidence="5">beta-glucosidase</fullName>
        <ecNumber evidence="5">3.2.1.21</ecNumber>
    </recommendedName>
</protein>
<keyword evidence="19" id="KW-1185">Reference proteome</keyword>
<dbReference type="EMBL" id="JAPZBU010000006">
    <property type="protein sequence ID" value="KAJ5397391.1"/>
    <property type="molecule type" value="Genomic_DNA"/>
</dbReference>
<reference evidence="18" key="1">
    <citation type="submission" date="2022-12" db="EMBL/GenBank/DDBJ databases">
        <authorList>
            <person name="Petersen C."/>
        </authorList>
    </citation>
    <scope>NUCLEOTIDE SEQUENCE</scope>
    <source>
        <strain evidence="18">IBT 29677</strain>
    </source>
</reference>
<keyword evidence="10" id="KW-0325">Glycoprotein</keyword>
<evidence type="ECO:0000313" key="19">
    <source>
        <dbReference type="Proteomes" id="UP001147747"/>
    </source>
</evidence>
<feature type="compositionally biased region" description="Low complexity" evidence="15">
    <location>
        <begin position="209"/>
        <end position="251"/>
    </location>
</feature>
<evidence type="ECO:0000256" key="3">
    <source>
        <dbReference type="ARBA" id="ARBA00004987"/>
    </source>
</evidence>
<keyword evidence="13" id="KW-0624">Polysaccharide degradation</keyword>
<comment type="catalytic activity">
    <reaction evidence="1">
        <text>Hydrolysis of terminal, non-reducing beta-D-glucosyl residues with release of beta-D-glucose.</text>
        <dbReference type="EC" id="3.2.1.21"/>
    </reaction>
</comment>
<dbReference type="Pfam" id="PF01915">
    <property type="entry name" value="Glyco_hydro_3_C"/>
    <property type="match status" value="1"/>
</dbReference>
<dbReference type="RefSeq" id="XP_056489443.1">
    <property type="nucleotide sequence ID" value="XM_056630141.1"/>
</dbReference>
<evidence type="ECO:0000256" key="15">
    <source>
        <dbReference type="SAM" id="MobiDB-lite"/>
    </source>
</evidence>
<dbReference type="GO" id="GO:0005576">
    <property type="term" value="C:extracellular region"/>
    <property type="evidence" value="ECO:0007669"/>
    <property type="project" value="UniProtKB-SubCell"/>
</dbReference>
<evidence type="ECO:0000256" key="12">
    <source>
        <dbReference type="ARBA" id="ARBA00023295"/>
    </source>
</evidence>
<dbReference type="InterPro" id="IPR026891">
    <property type="entry name" value="Fn3-like"/>
</dbReference>
<proteinExistence type="inferred from homology"/>
<dbReference type="SUPFAM" id="SSF52279">
    <property type="entry name" value="Beta-D-glucan exohydrolase, C-terminal domain"/>
    <property type="match status" value="1"/>
</dbReference>
<dbReference type="PANTHER" id="PTHR42715">
    <property type="entry name" value="BETA-GLUCOSIDASE"/>
    <property type="match status" value="1"/>
</dbReference>
<comment type="similarity">
    <text evidence="4">Belongs to the glycosyl hydrolase 3 family.</text>
</comment>
<dbReference type="GeneID" id="81369121"/>
<keyword evidence="7 16" id="KW-0732">Signal</keyword>
<evidence type="ECO:0000256" key="4">
    <source>
        <dbReference type="ARBA" id="ARBA00005336"/>
    </source>
</evidence>
<keyword evidence="6" id="KW-0964">Secreted</keyword>
<reference evidence="18" key="2">
    <citation type="journal article" date="2023" name="IMA Fungus">
        <title>Comparative genomic study of the Penicillium genus elucidates a diverse pangenome and 15 lateral gene transfer events.</title>
        <authorList>
            <person name="Petersen C."/>
            <person name="Sorensen T."/>
            <person name="Nielsen M.R."/>
            <person name="Sondergaard T.E."/>
            <person name="Sorensen J.L."/>
            <person name="Fitzpatrick D.A."/>
            <person name="Frisvad J.C."/>
            <person name="Nielsen K.L."/>
        </authorList>
    </citation>
    <scope>NUCLEOTIDE SEQUENCE</scope>
    <source>
        <strain evidence="18">IBT 29677</strain>
    </source>
</reference>
<evidence type="ECO:0000256" key="16">
    <source>
        <dbReference type="SAM" id="SignalP"/>
    </source>
</evidence>
<evidence type="ECO:0000256" key="2">
    <source>
        <dbReference type="ARBA" id="ARBA00004613"/>
    </source>
</evidence>
<evidence type="ECO:0000313" key="18">
    <source>
        <dbReference type="EMBL" id="KAJ5397391.1"/>
    </source>
</evidence>
<accession>A0A9W9W2S4</accession>
<dbReference type="EC" id="3.2.1.21" evidence="5"/>
<keyword evidence="12" id="KW-0326">Glycosidase</keyword>
<dbReference type="GO" id="GO:0030245">
    <property type="term" value="P:cellulose catabolic process"/>
    <property type="evidence" value="ECO:0007669"/>
    <property type="project" value="UniProtKB-KW"/>
</dbReference>
<dbReference type="SUPFAM" id="SSF51445">
    <property type="entry name" value="(Trans)glycosidases"/>
    <property type="match status" value="2"/>
</dbReference>
<dbReference type="Proteomes" id="UP001147747">
    <property type="component" value="Unassembled WGS sequence"/>
</dbReference>
<dbReference type="InterPro" id="IPR001764">
    <property type="entry name" value="Glyco_hydro_3_N"/>
</dbReference>
<dbReference type="Gene3D" id="3.20.20.300">
    <property type="entry name" value="Glycoside hydrolase, family 3, N-terminal domain"/>
    <property type="match status" value="1"/>
</dbReference>
<dbReference type="OrthoDB" id="416222at2759"/>
<comment type="pathway">
    <text evidence="3">Glycan metabolism; cellulose degradation.</text>
</comment>
<organism evidence="18 19">
    <name type="scientific">Penicillium cosmopolitanum</name>
    <dbReference type="NCBI Taxonomy" id="1131564"/>
    <lineage>
        <taxon>Eukaryota</taxon>
        <taxon>Fungi</taxon>
        <taxon>Dikarya</taxon>
        <taxon>Ascomycota</taxon>
        <taxon>Pezizomycotina</taxon>
        <taxon>Eurotiomycetes</taxon>
        <taxon>Eurotiomycetidae</taxon>
        <taxon>Eurotiales</taxon>
        <taxon>Aspergillaceae</taxon>
        <taxon>Penicillium</taxon>
    </lineage>
</organism>
<dbReference type="AlphaFoldDB" id="A0A9W9W2S4"/>
<dbReference type="InterPro" id="IPR036881">
    <property type="entry name" value="Glyco_hydro_3_C_sf"/>
</dbReference>
<dbReference type="InterPro" id="IPR036962">
    <property type="entry name" value="Glyco_hydro_3_N_sf"/>
</dbReference>
<keyword evidence="9" id="KW-0136">Cellulose degradation</keyword>